<accession>A0A197K169</accession>
<dbReference type="Proteomes" id="UP000078512">
    <property type="component" value="Unassembled WGS sequence"/>
</dbReference>
<proteinExistence type="predicted"/>
<feature type="transmembrane region" description="Helical" evidence="1">
    <location>
        <begin position="107"/>
        <end position="129"/>
    </location>
</feature>
<keyword evidence="1" id="KW-1133">Transmembrane helix</keyword>
<protein>
    <submittedName>
        <fullName evidence="2">Uncharacterized protein</fullName>
    </submittedName>
</protein>
<evidence type="ECO:0000256" key="1">
    <source>
        <dbReference type="SAM" id="Phobius"/>
    </source>
</evidence>
<keyword evidence="1" id="KW-0812">Transmembrane</keyword>
<organism evidence="2 3">
    <name type="scientific">Linnemannia elongata AG-77</name>
    <dbReference type="NCBI Taxonomy" id="1314771"/>
    <lineage>
        <taxon>Eukaryota</taxon>
        <taxon>Fungi</taxon>
        <taxon>Fungi incertae sedis</taxon>
        <taxon>Mucoromycota</taxon>
        <taxon>Mortierellomycotina</taxon>
        <taxon>Mortierellomycetes</taxon>
        <taxon>Mortierellales</taxon>
        <taxon>Mortierellaceae</taxon>
        <taxon>Linnemannia</taxon>
    </lineage>
</organism>
<feature type="transmembrane region" description="Helical" evidence="1">
    <location>
        <begin position="12"/>
        <end position="31"/>
    </location>
</feature>
<evidence type="ECO:0000313" key="2">
    <source>
        <dbReference type="EMBL" id="OAQ31230.1"/>
    </source>
</evidence>
<dbReference type="EMBL" id="KV442030">
    <property type="protein sequence ID" value="OAQ31230.1"/>
    <property type="molecule type" value="Genomic_DNA"/>
</dbReference>
<sequence length="160" mass="18927">MPFYALLFPSLLRSFFFFFSSVVVPFSSFFLPTHPPLSPSLFLFFLKHPLHFHLIINSKVMIKQHSFQSSQSFTTSSFYSCNLNLSVHTQDSLVLHFFFHHKCRLNFYLFSLSLFFLLISFPSVFFFFLFCLPSFVLFSLPSFFFFLFLCCLLSFLCHCL</sequence>
<feature type="transmembrane region" description="Helical" evidence="1">
    <location>
        <begin position="135"/>
        <end position="157"/>
    </location>
</feature>
<keyword evidence="1" id="KW-0472">Membrane</keyword>
<gene>
    <name evidence="2" type="ORF">K457DRAFT_1237064</name>
</gene>
<reference evidence="2 3" key="1">
    <citation type="submission" date="2016-05" db="EMBL/GenBank/DDBJ databases">
        <title>Genome sequencing reveals origins of a unique bacterial endosymbiosis in the earliest lineages of terrestrial Fungi.</title>
        <authorList>
            <consortium name="DOE Joint Genome Institute"/>
            <person name="Uehling J."/>
            <person name="Gryganskyi A."/>
            <person name="Hameed K."/>
            <person name="Tschaplinski T."/>
            <person name="Misztal P."/>
            <person name="Wu S."/>
            <person name="Desiro A."/>
            <person name="Vande Pol N."/>
            <person name="Du Z.-Y."/>
            <person name="Zienkiewicz A."/>
            <person name="Zienkiewicz K."/>
            <person name="Morin E."/>
            <person name="Tisserant E."/>
            <person name="Splivallo R."/>
            <person name="Hainaut M."/>
            <person name="Henrissat B."/>
            <person name="Ohm R."/>
            <person name="Kuo A."/>
            <person name="Yan J."/>
            <person name="Lipzen A."/>
            <person name="Nolan M."/>
            <person name="Labutti K."/>
            <person name="Barry K."/>
            <person name="Goldstein A."/>
            <person name="Labbe J."/>
            <person name="Schadt C."/>
            <person name="Tuskan G."/>
            <person name="Grigoriev I."/>
            <person name="Martin F."/>
            <person name="Vilgalys R."/>
            <person name="Bonito G."/>
        </authorList>
    </citation>
    <scope>NUCLEOTIDE SEQUENCE [LARGE SCALE GENOMIC DNA]</scope>
    <source>
        <strain evidence="2 3">AG-77</strain>
    </source>
</reference>
<keyword evidence="3" id="KW-1185">Reference proteome</keyword>
<name>A0A197K169_9FUNG</name>
<dbReference type="AlphaFoldDB" id="A0A197K169"/>
<evidence type="ECO:0000313" key="3">
    <source>
        <dbReference type="Proteomes" id="UP000078512"/>
    </source>
</evidence>